<proteinExistence type="predicted"/>
<dbReference type="EMBL" id="MDTQ01000001">
    <property type="protein sequence ID" value="ODC02834.1"/>
    <property type="molecule type" value="Genomic_DNA"/>
</dbReference>
<organism evidence="1 2">
    <name type="scientific">Terasakiispira papahanaumokuakeensis</name>
    <dbReference type="NCBI Taxonomy" id="197479"/>
    <lineage>
        <taxon>Bacteria</taxon>
        <taxon>Pseudomonadati</taxon>
        <taxon>Pseudomonadota</taxon>
        <taxon>Gammaproteobacteria</taxon>
        <taxon>Oceanospirillales</taxon>
        <taxon>Terasakiispira</taxon>
    </lineage>
</organism>
<reference evidence="1 2" key="1">
    <citation type="submission" date="2016-08" db="EMBL/GenBank/DDBJ databases">
        <authorList>
            <person name="Seilhamer J.J."/>
        </authorList>
    </citation>
    <scope>NUCLEOTIDE SEQUENCE [LARGE SCALE GENOMIC DNA]</scope>
    <source>
        <strain evidence="1 2">PH27A</strain>
    </source>
</reference>
<accession>A0A1E2V783</accession>
<gene>
    <name evidence="1" type="ORF">BFW38_03980</name>
</gene>
<evidence type="ECO:0000313" key="2">
    <source>
        <dbReference type="Proteomes" id="UP000094291"/>
    </source>
</evidence>
<dbReference type="AlphaFoldDB" id="A0A1E2V783"/>
<comment type="caution">
    <text evidence="1">The sequence shown here is derived from an EMBL/GenBank/DDBJ whole genome shotgun (WGS) entry which is preliminary data.</text>
</comment>
<keyword evidence="2" id="KW-1185">Reference proteome</keyword>
<evidence type="ECO:0000313" key="1">
    <source>
        <dbReference type="EMBL" id="ODC02834.1"/>
    </source>
</evidence>
<dbReference type="Proteomes" id="UP000094291">
    <property type="component" value="Unassembled WGS sequence"/>
</dbReference>
<name>A0A1E2V783_9GAMM</name>
<sequence>MPPFVRSLRSTTTAEAISVALDQTTTSQQQWRSRIIAGAFLSVLWLGSLYSTEANAQAERRRPITPTEQATRQHNLEGHWQCHQSRAIPDGGRLSTRFNTHYRENHQYQTRGTLTIALPQQRLTYDISAHGRWALQGHELQEDAQQHFEPSNPAARQLAQNGQFDPNREQASSSFNRYDVIRLDAETLVLRTPKPHSMIQCRRP</sequence>
<protein>
    <submittedName>
        <fullName evidence="1">Uncharacterized protein</fullName>
    </submittedName>
</protein>